<feature type="transmembrane region" description="Helical" evidence="1">
    <location>
        <begin position="20"/>
        <end position="45"/>
    </location>
</feature>
<dbReference type="PROSITE" id="PS50887">
    <property type="entry name" value="GGDEF"/>
    <property type="match status" value="1"/>
</dbReference>
<name>A0ABU0HQZ8_9HYPH</name>
<sequence>MRIWRSTHQEKLSANIRLELLKNFLSSLPQAVGISATTTIGAVVLAHRSGTAADVSMAVAFAMIGFWRVMVLMCYRRRRSTALTLASLAPWYRWHAGGLVAQAATLGIQSFNAFTGGDTAAALLALGFVMAFCAGACARLSMVPWVPITTGLLMFVPTIYGALGNSELPINLAGVFLICFVPVFVEATLYLHRLVLDRLLAVQDATHRASHDGLTGLANRTFFHQHLDLACHRQTTSAHQFMVFYLDLDGFKTINDQLGHAAGDLVLVEVADRLRLSTGTGDLVSRLGGDEFAILLDAEPHGSAARDLEDRLTRDIAAPIRLPMGVVTVGVSIGVARSSTHATTASEILVAADQAMYTAKARGKEYRQATPPAFEYSKVA</sequence>
<dbReference type="InterPro" id="IPR000160">
    <property type="entry name" value="GGDEF_dom"/>
</dbReference>
<comment type="caution">
    <text evidence="3">The sequence shown here is derived from an EMBL/GenBank/DDBJ whole genome shotgun (WGS) entry which is preliminary data.</text>
</comment>
<dbReference type="CDD" id="cd01949">
    <property type="entry name" value="GGDEF"/>
    <property type="match status" value="1"/>
</dbReference>
<keyword evidence="4" id="KW-1185">Reference proteome</keyword>
<dbReference type="EMBL" id="JAUSVV010000010">
    <property type="protein sequence ID" value="MDQ0444253.1"/>
    <property type="molecule type" value="Genomic_DNA"/>
</dbReference>
<proteinExistence type="predicted"/>
<dbReference type="Proteomes" id="UP001236369">
    <property type="component" value="Unassembled WGS sequence"/>
</dbReference>
<dbReference type="InterPro" id="IPR043128">
    <property type="entry name" value="Rev_trsase/Diguanyl_cyclase"/>
</dbReference>
<dbReference type="NCBIfam" id="TIGR00254">
    <property type="entry name" value="GGDEF"/>
    <property type="match status" value="1"/>
</dbReference>
<keyword evidence="1" id="KW-0812">Transmembrane</keyword>
<keyword evidence="1" id="KW-0472">Membrane</keyword>
<dbReference type="PANTHER" id="PTHR46663:SF2">
    <property type="entry name" value="GGDEF DOMAIN-CONTAINING PROTEIN"/>
    <property type="match status" value="1"/>
</dbReference>
<dbReference type="InterPro" id="IPR052163">
    <property type="entry name" value="DGC-Regulatory_Protein"/>
</dbReference>
<feature type="transmembrane region" description="Helical" evidence="1">
    <location>
        <begin position="169"/>
        <end position="191"/>
    </location>
</feature>
<gene>
    <name evidence="3" type="ORF">QO016_003763</name>
</gene>
<reference evidence="3 4" key="1">
    <citation type="submission" date="2023-07" db="EMBL/GenBank/DDBJ databases">
        <title>Genomic Encyclopedia of Type Strains, Phase IV (KMG-IV): sequencing the most valuable type-strain genomes for metagenomic binning, comparative biology and taxonomic classification.</title>
        <authorList>
            <person name="Goeker M."/>
        </authorList>
    </citation>
    <scope>NUCLEOTIDE SEQUENCE [LARGE SCALE GENOMIC DNA]</scope>
    <source>
        <strain evidence="3 4">DSM 19562</strain>
    </source>
</reference>
<organism evidence="3 4">
    <name type="scientific">Methylobacterium persicinum</name>
    <dbReference type="NCBI Taxonomy" id="374426"/>
    <lineage>
        <taxon>Bacteria</taxon>
        <taxon>Pseudomonadati</taxon>
        <taxon>Pseudomonadota</taxon>
        <taxon>Alphaproteobacteria</taxon>
        <taxon>Hyphomicrobiales</taxon>
        <taxon>Methylobacteriaceae</taxon>
        <taxon>Methylobacterium</taxon>
    </lineage>
</organism>
<feature type="domain" description="GGDEF" evidence="2">
    <location>
        <begin position="239"/>
        <end position="372"/>
    </location>
</feature>
<protein>
    <submittedName>
        <fullName evidence="3">Diguanylate cyclase (GGDEF)-like protein</fullName>
    </submittedName>
</protein>
<dbReference type="Pfam" id="PF00990">
    <property type="entry name" value="GGDEF"/>
    <property type="match status" value="1"/>
</dbReference>
<evidence type="ECO:0000259" key="2">
    <source>
        <dbReference type="PROSITE" id="PS50887"/>
    </source>
</evidence>
<evidence type="ECO:0000313" key="3">
    <source>
        <dbReference type="EMBL" id="MDQ0444253.1"/>
    </source>
</evidence>
<dbReference type="RefSeq" id="WP_238250679.1">
    <property type="nucleotide sequence ID" value="NZ_BPQX01000043.1"/>
</dbReference>
<feature type="transmembrane region" description="Helical" evidence="1">
    <location>
        <begin position="120"/>
        <end position="138"/>
    </location>
</feature>
<dbReference type="SUPFAM" id="SSF55073">
    <property type="entry name" value="Nucleotide cyclase"/>
    <property type="match status" value="1"/>
</dbReference>
<dbReference type="SMART" id="SM00267">
    <property type="entry name" value="GGDEF"/>
    <property type="match status" value="1"/>
</dbReference>
<dbReference type="PANTHER" id="PTHR46663">
    <property type="entry name" value="DIGUANYLATE CYCLASE DGCT-RELATED"/>
    <property type="match status" value="1"/>
</dbReference>
<feature type="transmembrane region" description="Helical" evidence="1">
    <location>
        <begin position="57"/>
        <end position="75"/>
    </location>
</feature>
<dbReference type="Gene3D" id="3.30.70.270">
    <property type="match status" value="1"/>
</dbReference>
<evidence type="ECO:0000256" key="1">
    <source>
        <dbReference type="SAM" id="Phobius"/>
    </source>
</evidence>
<accession>A0ABU0HQZ8</accession>
<keyword evidence="1" id="KW-1133">Transmembrane helix</keyword>
<evidence type="ECO:0000313" key="4">
    <source>
        <dbReference type="Proteomes" id="UP001236369"/>
    </source>
</evidence>
<dbReference type="InterPro" id="IPR029787">
    <property type="entry name" value="Nucleotide_cyclase"/>
</dbReference>
<feature type="transmembrane region" description="Helical" evidence="1">
    <location>
        <begin position="145"/>
        <end position="163"/>
    </location>
</feature>